<evidence type="ECO:0000313" key="5">
    <source>
        <dbReference type="EMBL" id="NYZ23290.1"/>
    </source>
</evidence>
<dbReference type="InterPro" id="IPR008920">
    <property type="entry name" value="TF_FadR/GntR_C"/>
</dbReference>
<keyword evidence="3" id="KW-0804">Transcription</keyword>
<protein>
    <submittedName>
        <fullName evidence="5">GntR family transcriptional regulator</fullName>
    </submittedName>
</protein>
<dbReference type="Proteomes" id="UP000584642">
    <property type="component" value="Unassembled WGS sequence"/>
</dbReference>
<dbReference type="Pfam" id="PF07729">
    <property type="entry name" value="FCD"/>
    <property type="match status" value="1"/>
</dbReference>
<proteinExistence type="predicted"/>
<keyword evidence="1" id="KW-0805">Transcription regulation</keyword>
<comment type="caution">
    <text evidence="5">The sequence shown here is derived from an EMBL/GenBank/DDBJ whole genome shotgun (WGS) entry which is preliminary data.</text>
</comment>
<evidence type="ECO:0000256" key="2">
    <source>
        <dbReference type="ARBA" id="ARBA00023125"/>
    </source>
</evidence>
<keyword evidence="6" id="KW-1185">Reference proteome</keyword>
<dbReference type="InterPro" id="IPR036390">
    <property type="entry name" value="WH_DNA-bd_sf"/>
</dbReference>
<dbReference type="InterPro" id="IPR011711">
    <property type="entry name" value="GntR_C"/>
</dbReference>
<reference evidence="5 6" key="1">
    <citation type="submission" date="2020-05" db="EMBL/GenBank/DDBJ databases">
        <title>Azospirillum oleiclasticum sp. nov, a nitrogen-fixing and heavy crude oil-emulsifying bacterium isolated from the crude oil of Yumen Oilfield.</title>
        <authorList>
            <person name="Wu D."/>
            <person name="Cai M."/>
            <person name="Zhang X."/>
        </authorList>
    </citation>
    <scope>NUCLEOTIDE SEQUENCE [LARGE SCALE GENOMIC DNA]</scope>
    <source>
        <strain evidence="5 6">ROY-1-1-2</strain>
    </source>
</reference>
<name>A0ABX2THR8_9PROT</name>
<dbReference type="EMBL" id="JABFDB010000025">
    <property type="protein sequence ID" value="NYZ23290.1"/>
    <property type="molecule type" value="Genomic_DNA"/>
</dbReference>
<sequence length="235" mass="25710">MREAATDDTQLRRLDRQGSLGELAYEALKDTMIRGAFPPGEKLTVRRVAGDLGVSTTPARDAITRLISEGALVNLGPKTVVVPVLTRATLDEVTKMRLALEGLAAQEAVANVGEAAAAEFEAIQVEINAAMDRADYQCVLARNKDFHFLLYGLSKMPRLVAVIETLWLRVGPSLNGLYPEYAINRLGVSNHQWAIRGLHDRDGATVRAAIENDIRDGYRRLTKSLGFDRADDVPG</sequence>
<dbReference type="SMART" id="SM00345">
    <property type="entry name" value="HTH_GNTR"/>
    <property type="match status" value="1"/>
</dbReference>
<dbReference type="Gene3D" id="1.20.120.530">
    <property type="entry name" value="GntR ligand-binding domain-like"/>
    <property type="match status" value="1"/>
</dbReference>
<dbReference type="InterPro" id="IPR000524">
    <property type="entry name" value="Tscrpt_reg_HTH_GntR"/>
</dbReference>
<organism evidence="5 6">
    <name type="scientific">Azospirillum oleiclasticum</name>
    <dbReference type="NCBI Taxonomy" id="2735135"/>
    <lineage>
        <taxon>Bacteria</taxon>
        <taxon>Pseudomonadati</taxon>
        <taxon>Pseudomonadota</taxon>
        <taxon>Alphaproteobacteria</taxon>
        <taxon>Rhodospirillales</taxon>
        <taxon>Azospirillaceae</taxon>
        <taxon>Azospirillum</taxon>
    </lineage>
</organism>
<keyword evidence="2" id="KW-0238">DNA-binding</keyword>
<dbReference type="PROSITE" id="PS50949">
    <property type="entry name" value="HTH_GNTR"/>
    <property type="match status" value="1"/>
</dbReference>
<evidence type="ECO:0000259" key="4">
    <source>
        <dbReference type="PROSITE" id="PS50949"/>
    </source>
</evidence>
<dbReference type="Pfam" id="PF00392">
    <property type="entry name" value="GntR"/>
    <property type="match status" value="1"/>
</dbReference>
<feature type="domain" description="HTH gntR-type" evidence="4">
    <location>
        <begin position="18"/>
        <end position="84"/>
    </location>
</feature>
<evidence type="ECO:0000313" key="6">
    <source>
        <dbReference type="Proteomes" id="UP000584642"/>
    </source>
</evidence>
<evidence type="ECO:0000256" key="1">
    <source>
        <dbReference type="ARBA" id="ARBA00023015"/>
    </source>
</evidence>
<dbReference type="RefSeq" id="WP_180285055.1">
    <property type="nucleotide sequence ID" value="NZ_JABFDB010000025.1"/>
</dbReference>
<accession>A0ABX2THR8</accession>
<dbReference type="PANTHER" id="PTHR43537:SF39">
    <property type="entry name" value="HTH-TYPE TRANSCRIPTIONAL REGULATOR MCBR"/>
    <property type="match status" value="1"/>
</dbReference>
<dbReference type="InterPro" id="IPR036388">
    <property type="entry name" value="WH-like_DNA-bd_sf"/>
</dbReference>
<evidence type="ECO:0000256" key="3">
    <source>
        <dbReference type="ARBA" id="ARBA00023163"/>
    </source>
</evidence>
<dbReference type="SUPFAM" id="SSF46785">
    <property type="entry name" value="Winged helix' DNA-binding domain"/>
    <property type="match status" value="1"/>
</dbReference>
<dbReference type="SMART" id="SM00895">
    <property type="entry name" value="FCD"/>
    <property type="match status" value="1"/>
</dbReference>
<dbReference type="PANTHER" id="PTHR43537">
    <property type="entry name" value="TRANSCRIPTIONAL REGULATOR, GNTR FAMILY"/>
    <property type="match status" value="1"/>
</dbReference>
<dbReference type="Gene3D" id="1.10.10.10">
    <property type="entry name" value="Winged helix-like DNA-binding domain superfamily/Winged helix DNA-binding domain"/>
    <property type="match status" value="1"/>
</dbReference>
<gene>
    <name evidence="5" type="ORF">HND93_26590</name>
</gene>
<dbReference type="SUPFAM" id="SSF48008">
    <property type="entry name" value="GntR ligand-binding domain-like"/>
    <property type="match status" value="1"/>
</dbReference>